<name>A0A8R7R940_TRIUA</name>
<dbReference type="Proteomes" id="UP000015106">
    <property type="component" value="Chromosome 7"/>
</dbReference>
<dbReference type="EnsemblPlants" id="TuG1812G0700005959.01.T01">
    <property type="protein sequence ID" value="TuG1812G0700005959.01.T01.cds302549"/>
    <property type="gene ID" value="TuG1812G0700005959.01"/>
</dbReference>
<accession>A0A8R7R940</accession>
<evidence type="ECO:0000313" key="3">
    <source>
        <dbReference type="Proteomes" id="UP000015106"/>
    </source>
</evidence>
<protein>
    <submittedName>
        <fullName evidence="2">Uncharacterized protein</fullName>
    </submittedName>
</protein>
<keyword evidence="3" id="KW-1185">Reference proteome</keyword>
<feature type="region of interest" description="Disordered" evidence="1">
    <location>
        <begin position="1"/>
        <end position="32"/>
    </location>
</feature>
<evidence type="ECO:0000313" key="2">
    <source>
        <dbReference type="EnsemblPlants" id="TuG1812G0700005959.01.T01.cds302549"/>
    </source>
</evidence>
<gene>
    <name evidence="2" type="primary">LOC125523669</name>
</gene>
<organism evidence="2 3">
    <name type="scientific">Triticum urartu</name>
    <name type="common">Red wild einkorn</name>
    <name type="synonym">Crithodium urartu</name>
    <dbReference type="NCBI Taxonomy" id="4572"/>
    <lineage>
        <taxon>Eukaryota</taxon>
        <taxon>Viridiplantae</taxon>
        <taxon>Streptophyta</taxon>
        <taxon>Embryophyta</taxon>
        <taxon>Tracheophyta</taxon>
        <taxon>Spermatophyta</taxon>
        <taxon>Magnoliopsida</taxon>
        <taxon>Liliopsida</taxon>
        <taxon>Poales</taxon>
        <taxon>Poaceae</taxon>
        <taxon>BOP clade</taxon>
        <taxon>Pooideae</taxon>
        <taxon>Triticodae</taxon>
        <taxon>Triticeae</taxon>
        <taxon>Triticinae</taxon>
        <taxon>Triticum</taxon>
    </lineage>
</organism>
<reference evidence="2" key="2">
    <citation type="submission" date="2018-03" db="EMBL/GenBank/DDBJ databases">
        <title>The Triticum urartu genome reveals the dynamic nature of wheat genome evolution.</title>
        <authorList>
            <person name="Ling H."/>
            <person name="Ma B."/>
            <person name="Shi X."/>
            <person name="Liu H."/>
            <person name="Dong L."/>
            <person name="Sun H."/>
            <person name="Cao Y."/>
            <person name="Gao Q."/>
            <person name="Zheng S."/>
            <person name="Li Y."/>
            <person name="Yu Y."/>
            <person name="Du H."/>
            <person name="Qi M."/>
            <person name="Li Y."/>
            <person name="Yu H."/>
            <person name="Cui Y."/>
            <person name="Wang N."/>
            <person name="Chen C."/>
            <person name="Wu H."/>
            <person name="Zhao Y."/>
            <person name="Zhang J."/>
            <person name="Li Y."/>
            <person name="Zhou W."/>
            <person name="Zhang B."/>
            <person name="Hu W."/>
            <person name="Eijk M."/>
            <person name="Tang J."/>
            <person name="Witsenboer H."/>
            <person name="Zhao S."/>
            <person name="Li Z."/>
            <person name="Zhang A."/>
            <person name="Wang D."/>
            <person name="Liang C."/>
        </authorList>
    </citation>
    <scope>NUCLEOTIDE SEQUENCE [LARGE SCALE GENOMIC DNA]</scope>
    <source>
        <strain evidence="2">cv. G1812</strain>
    </source>
</reference>
<dbReference type="Gramene" id="TuG1812G0700005959.01.T01">
    <property type="protein sequence ID" value="TuG1812G0700005959.01.T01.cds302549"/>
    <property type="gene ID" value="TuG1812G0700005959.01"/>
</dbReference>
<sequence>MVYSASVAGGRPEREQDSWPPQSPVRQLPLPPLKEHPVRAHILPALVPAGTLMLDVWPAPSAKPPPTGMPAGQIVEPQLFLMLKVAALAPAAKTARRRKSTAEVAIAGSSS</sequence>
<dbReference type="AlphaFoldDB" id="A0A8R7R940"/>
<evidence type="ECO:0000256" key="1">
    <source>
        <dbReference type="SAM" id="MobiDB-lite"/>
    </source>
</evidence>
<proteinExistence type="predicted"/>
<reference evidence="2" key="3">
    <citation type="submission" date="2022-06" db="UniProtKB">
        <authorList>
            <consortium name="EnsemblPlants"/>
        </authorList>
    </citation>
    <scope>IDENTIFICATION</scope>
</reference>
<reference evidence="3" key="1">
    <citation type="journal article" date="2013" name="Nature">
        <title>Draft genome of the wheat A-genome progenitor Triticum urartu.</title>
        <authorList>
            <person name="Ling H.Q."/>
            <person name="Zhao S."/>
            <person name="Liu D."/>
            <person name="Wang J."/>
            <person name="Sun H."/>
            <person name="Zhang C."/>
            <person name="Fan H."/>
            <person name="Li D."/>
            <person name="Dong L."/>
            <person name="Tao Y."/>
            <person name="Gao C."/>
            <person name="Wu H."/>
            <person name="Li Y."/>
            <person name="Cui Y."/>
            <person name="Guo X."/>
            <person name="Zheng S."/>
            <person name="Wang B."/>
            <person name="Yu K."/>
            <person name="Liang Q."/>
            <person name="Yang W."/>
            <person name="Lou X."/>
            <person name="Chen J."/>
            <person name="Feng M."/>
            <person name="Jian J."/>
            <person name="Zhang X."/>
            <person name="Luo G."/>
            <person name="Jiang Y."/>
            <person name="Liu J."/>
            <person name="Wang Z."/>
            <person name="Sha Y."/>
            <person name="Zhang B."/>
            <person name="Wu H."/>
            <person name="Tang D."/>
            <person name="Shen Q."/>
            <person name="Xue P."/>
            <person name="Zou S."/>
            <person name="Wang X."/>
            <person name="Liu X."/>
            <person name="Wang F."/>
            <person name="Yang Y."/>
            <person name="An X."/>
            <person name="Dong Z."/>
            <person name="Zhang K."/>
            <person name="Zhang X."/>
            <person name="Luo M.C."/>
            <person name="Dvorak J."/>
            <person name="Tong Y."/>
            <person name="Wang J."/>
            <person name="Yang H."/>
            <person name="Li Z."/>
            <person name="Wang D."/>
            <person name="Zhang A."/>
            <person name="Wang J."/>
        </authorList>
    </citation>
    <scope>NUCLEOTIDE SEQUENCE</scope>
    <source>
        <strain evidence="3">cv. G1812</strain>
    </source>
</reference>